<feature type="domain" description="Cyclic GMP-AMP synthase DncV-like nucleotidyltransferase" evidence="12">
    <location>
        <begin position="52"/>
        <end position="129"/>
    </location>
</feature>
<evidence type="ECO:0000256" key="9">
    <source>
        <dbReference type="ARBA" id="ARBA00044145"/>
    </source>
</evidence>
<keyword evidence="3" id="KW-0479">Metal-binding</keyword>
<dbReference type="RefSeq" id="WP_237300837.1">
    <property type="nucleotide sequence ID" value="NZ_JAKRRY010000074.1"/>
</dbReference>
<evidence type="ECO:0000259" key="12">
    <source>
        <dbReference type="Pfam" id="PF21654"/>
    </source>
</evidence>
<keyword evidence="14" id="KW-1185">Reference proteome</keyword>
<evidence type="ECO:0000256" key="1">
    <source>
        <dbReference type="ARBA" id="ARBA00022679"/>
    </source>
</evidence>
<evidence type="ECO:0000313" key="13">
    <source>
        <dbReference type="EMBL" id="MCW8349211.1"/>
    </source>
</evidence>
<evidence type="ECO:0000256" key="6">
    <source>
        <dbReference type="ARBA" id="ARBA00022842"/>
    </source>
</evidence>
<gene>
    <name evidence="13" type="ORF">MD535_24810</name>
</gene>
<keyword evidence="11" id="KW-0175">Coiled coil</keyword>
<evidence type="ECO:0000256" key="2">
    <source>
        <dbReference type="ARBA" id="ARBA00022695"/>
    </source>
</evidence>
<keyword evidence="1" id="KW-0808">Transferase</keyword>
<comment type="catalytic activity">
    <reaction evidence="10">
        <text>GTP + ATP = 3',3'-cGAMP + 2 diphosphate</text>
        <dbReference type="Rhea" id="RHEA:35647"/>
        <dbReference type="ChEBI" id="CHEBI:30616"/>
        <dbReference type="ChEBI" id="CHEBI:33019"/>
        <dbReference type="ChEBI" id="CHEBI:37565"/>
        <dbReference type="ChEBI" id="CHEBI:71501"/>
    </reaction>
    <physiologicalReaction direction="left-to-right" evidence="10">
        <dbReference type="Rhea" id="RHEA:35648"/>
    </physiologicalReaction>
</comment>
<evidence type="ECO:0000256" key="7">
    <source>
        <dbReference type="ARBA" id="ARBA00023080"/>
    </source>
</evidence>
<comment type="caution">
    <text evidence="13">The sequence shown here is derived from an EMBL/GenBank/DDBJ whole genome shotgun (WGS) entry which is preliminary data.</text>
</comment>
<keyword evidence="4" id="KW-0547">Nucleotide-binding</keyword>
<evidence type="ECO:0000256" key="10">
    <source>
        <dbReference type="ARBA" id="ARBA00048304"/>
    </source>
</evidence>
<dbReference type="EMBL" id="JAKRRY010000074">
    <property type="protein sequence ID" value="MCW8349211.1"/>
    <property type="molecule type" value="Genomic_DNA"/>
</dbReference>
<evidence type="ECO:0000256" key="4">
    <source>
        <dbReference type="ARBA" id="ARBA00022741"/>
    </source>
</evidence>
<dbReference type="GO" id="GO:0005524">
    <property type="term" value="F:ATP binding"/>
    <property type="evidence" value="ECO:0007669"/>
    <property type="project" value="UniProtKB-KW"/>
</dbReference>
<accession>A0A9X3CT21</accession>
<dbReference type="InterPro" id="IPR006116">
    <property type="entry name" value="NT_2-5OAS_ClassI-CCAase"/>
</dbReference>
<dbReference type="Pfam" id="PF21654">
    <property type="entry name" value="DncV-like_NTFase"/>
    <property type="match status" value="1"/>
</dbReference>
<dbReference type="CDD" id="cd05400">
    <property type="entry name" value="NT_2-5OAS_ClassI-CCAase"/>
    <property type="match status" value="1"/>
</dbReference>
<keyword evidence="8" id="KW-0051">Antiviral defense</keyword>
<dbReference type="GO" id="GO:0046872">
    <property type="term" value="F:metal ion binding"/>
    <property type="evidence" value="ECO:0007669"/>
    <property type="project" value="UniProtKB-KW"/>
</dbReference>
<protein>
    <recommendedName>
        <fullName evidence="9">Cyclic GMP-AMP synthase</fullName>
    </recommendedName>
</protein>
<dbReference type="InterPro" id="IPR048445">
    <property type="entry name" value="DncV-like_NTFase"/>
</dbReference>
<dbReference type="GO" id="GO:0009117">
    <property type="term" value="P:nucleotide metabolic process"/>
    <property type="evidence" value="ECO:0007669"/>
    <property type="project" value="UniProtKB-KW"/>
</dbReference>
<evidence type="ECO:0000256" key="3">
    <source>
        <dbReference type="ARBA" id="ARBA00022723"/>
    </source>
</evidence>
<feature type="coiled-coil region" evidence="11">
    <location>
        <begin position="293"/>
        <end position="320"/>
    </location>
</feature>
<keyword evidence="6" id="KW-0460">Magnesium</keyword>
<evidence type="ECO:0000256" key="5">
    <source>
        <dbReference type="ARBA" id="ARBA00022840"/>
    </source>
</evidence>
<organism evidence="13 14">
    <name type="scientific">Vibrio qingdaonensis</name>
    <dbReference type="NCBI Taxonomy" id="2829491"/>
    <lineage>
        <taxon>Bacteria</taxon>
        <taxon>Pseudomonadati</taxon>
        <taxon>Pseudomonadota</taxon>
        <taxon>Gammaproteobacteria</taxon>
        <taxon>Vibrionales</taxon>
        <taxon>Vibrionaceae</taxon>
        <taxon>Vibrio</taxon>
    </lineage>
</organism>
<keyword evidence="2" id="KW-0548">Nucleotidyltransferase</keyword>
<dbReference type="GO" id="GO:0016779">
    <property type="term" value="F:nucleotidyltransferase activity"/>
    <property type="evidence" value="ECO:0007669"/>
    <property type="project" value="UniProtKB-KW"/>
</dbReference>
<name>A0A9X3CT21_9VIBR</name>
<proteinExistence type="predicted"/>
<keyword evidence="5" id="KW-0067">ATP-binding</keyword>
<evidence type="ECO:0000313" key="14">
    <source>
        <dbReference type="Proteomes" id="UP001155587"/>
    </source>
</evidence>
<keyword evidence="7" id="KW-0546">Nucleotide metabolism</keyword>
<reference evidence="13" key="1">
    <citation type="submission" date="2022-02" db="EMBL/GenBank/DDBJ databases">
        <title>Vibrio sp. nov, a new bacterium isolated from seawater.</title>
        <authorList>
            <person name="Yuan Y."/>
        </authorList>
    </citation>
    <scope>NUCLEOTIDE SEQUENCE</scope>
    <source>
        <strain evidence="13">ZSDZ65</strain>
    </source>
</reference>
<evidence type="ECO:0000256" key="11">
    <source>
        <dbReference type="SAM" id="Coils"/>
    </source>
</evidence>
<sequence>MSIQNHFNKFNKKIYLTSHSEGYKKAKEKDKSIFEEIKIAFKEAGYPVIDSFMQGSFAVNTAINSLDGDFDIDRAIVIDAEKAPEDPVAPKKVIKEVLDKRNFKDPRIKKPCVTADYKSINLHIDYTVYKKETSFFGDDTYYLAVGKNGSSDDHKEWSEADQKGLIEWIDSVDDFVFGATVKRKQLKRLIRYIKRWREVNFNSEEVRKKVFSIGLTVMLKEQYSPNSLSAEVDDDLQALKSTVDAILDADYISAPWGTDDYRVYVKLPKKPKRDIFQHKVEGGHADGSDLNVGAQLRNKLLKLQEDLQKASDETDEVEQCEILNKLFGDDFKVPKQEKQSSSKAASSLTAAGIAPLSTAGASGTSQGA</sequence>
<dbReference type="Proteomes" id="UP001155587">
    <property type="component" value="Unassembled WGS sequence"/>
</dbReference>
<dbReference type="GO" id="GO:0051607">
    <property type="term" value="P:defense response to virus"/>
    <property type="evidence" value="ECO:0007669"/>
    <property type="project" value="UniProtKB-KW"/>
</dbReference>
<evidence type="ECO:0000256" key="8">
    <source>
        <dbReference type="ARBA" id="ARBA00023118"/>
    </source>
</evidence>
<dbReference type="AlphaFoldDB" id="A0A9X3CT21"/>